<dbReference type="AlphaFoldDB" id="A0A5B7KDM3"/>
<evidence type="ECO:0000313" key="4">
    <source>
        <dbReference type="Proteomes" id="UP000324222"/>
    </source>
</evidence>
<keyword evidence="1" id="KW-0393">Immunoglobulin domain</keyword>
<dbReference type="GO" id="GO:0007156">
    <property type="term" value="P:homophilic cell adhesion via plasma membrane adhesion molecules"/>
    <property type="evidence" value="ECO:0007669"/>
    <property type="project" value="TreeGrafter"/>
</dbReference>
<dbReference type="SMART" id="SM00408">
    <property type="entry name" value="IGc2"/>
    <property type="match status" value="1"/>
</dbReference>
<dbReference type="PROSITE" id="PS50835">
    <property type="entry name" value="IG_LIKE"/>
    <property type="match status" value="1"/>
</dbReference>
<dbReference type="SUPFAM" id="SSF48726">
    <property type="entry name" value="Immunoglobulin"/>
    <property type="match status" value="1"/>
</dbReference>
<evidence type="ECO:0000256" key="1">
    <source>
        <dbReference type="ARBA" id="ARBA00023319"/>
    </source>
</evidence>
<reference evidence="3 4" key="1">
    <citation type="submission" date="2019-05" db="EMBL/GenBank/DDBJ databases">
        <title>Another draft genome of Portunus trituberculatus and its Hox gene families provides insights of decapod evolution.</title>
        <authorList>
            <person name="Jeong J.-H."/>
            <person name="Song I."/>
            <person name="Kim S."/>
            <person name="Choi T."/>
            <person name="Kim D."/>
            <person name="Ryu S."/>
            <person name="Kim W."/>
        </authorList>
    </citation>
    <scope>NUCLEOTIDE SEQUENCE [LARGE SCALE GENOMIC DNA]</scope>
    <source>
        <tissue evidence="3">Muscle</tissue>
    </source>
</reference>
<dbReference type="GO" id="GO:0070593">
    <property type="term" value="P:dendrite self-avoidance"/>
    <property type="evidence" value="ECO:0007669"/>
    <property type="project" value="TreeGrafter"/>
</dbReference>
<dbReference type="InterPro" id="IPR036179">
    <property type="entry name" value="Ig-like_dom_sf"/>
</dbReference>
<dbReference type="GO" id="GO:0030424">
    <property type="term" value="C:axon"/>
    <property type="evidence" value="ECO:0007669"/>
    <property type="project" value="TreeGrafter"/>
</dbReference>
<keyword evidence="4" id="KW-1185">Reference proteome</keyword>
<dbReference type="GO" id="GO:0007411">
    <property type="term" value="P:axon guidance"/>
    <property type="evidence" value="ECO:0007669"/>
    <property type="project" value="TreeGrafter"/>
</dbReference>
<dbReference type="SMART" id="SM00409">
    <property type="entry name" value="IG"/>
    <property type="match status" value="1"/>
</dbReference>
<protein>
    <submittedName>
        <fullName evidence="3">Hemicentin-2</fullName>
    </submittedName>
</protein>
<gene>
    <name evidence="3" type="primary">HMCN2_0</name>
    <name evidence="3" type="ORF">E2C01_100473</name>
</gene>
<dbReference type="InterPro" id="IPR003598">
    <property type="entry name" value="Ig_sub2"/>
</dbReference>
<dbReference type="GO" id="GO:0098632">
    <property type="term" value="F:cell-cell adhesion mediator activity"/>
    <property type="evidence" value="ECO:0007669"/>
    <property type="project" value="TreeGrafter"/>
</dbReference>
<dbReference type="InterPro" id="IPR003599">
    <property type="entry name" value="Ig_sub"/>
</dbReference>
<name>A0A5B7KDM3_PORTR</name>
<organism evidence="3 4">
    <name type="scientific">Portunus trituberculatus</name>
    <name type="common">Swimming crab</name>
    <name type="synonym">Neptunus trituberculatus</name>
    <dbReference type="NCBI Taxonomy" id="210409"/>
    <lineage>
        <taxon>Eukaryota</taxon>
        <taxon>Metazoa</taxon>
        <taxon>Ecdysozoa</taxon>
        <taxon>Arthropoda</taxon>
        <taxon>Crustacea</taxon>
        <taxon>Multicrustacea</taxon>
        <taxon>Malacostraca</taxon>
        <taxon>Eumalacostraca</taxon>
        <taxon>Eucarida</taxon>
        <taxon>Decapoda</taxon>
        <taxon>Pleocyemata</taxon>
        <taxon>Brachyura</taxon>
        <taxon>Eubrachyura</taxon>
        <taxon>Portunoidea</taxon>
        <taxon>Portunidae</taxon>
        <taxon>Portuninae</taxon>
        <taxon>Portunus</taxon>
    </lineage>
</organism>
<dbReference type="Proteomes" id="UP000324222">
    <property type="component" value="Unassembled WGS sequence"/>
</dbReference>
<sequence>MDRPDTKPYQEAMVDTPFSLYCPVVGSPLPNIMWSKNGIVIEKHLEQGFNDHISFGEDGQLLLVSSATVEDSGNYTCYVQNTGGSDSVSYVVAVQGELLQYLNNLLNIIIFLNIRTEFSLKHYLSLFVSDLFSRIYFTSQYSSLCILSFSILRLPF</sequence>
<dbReference type="InterPro" id="IPR013783">
    <property type="entry name" value="Ig-like_fold"/>
</dbReference>
<dbReference type="CDD" id="cd00096">
    <property type="entry name" value="Ig"/>
    <property type="match status" value="1"/>
</dbReference>
<comment type="caution">
    <text evidence="3">The sequence shown here is derived from an EMBL/GenBank/DDBJ whole genome shotgun (WGS) entry which is preliminary data.</text>
</comment>
<dbReference type="InterPro" id="IPR013098">
    <property type="entry name" value="Ig_I-set"/>
</dbReference>
<dbReference type="OrthoDB" id="6362922at2759"/>
<dbReference type="InterPro" id="IPR007110">
    <property type="entry name" value="Ig-like_dom"/>
</dbReference>
<dbReference type="Pfam" id="PF07679">
    <property type="entry name" value="I-set"/>
    <property type="match status" value="1"/>
</dbReference>
<dbReference type="Gene3D" id="2.60.40.10">
    <property type="entry name" value="Immunoglobulins"/>
    <property type="match status" value="1"/>
</dbReference>
<dbReference type="PANTHER" id="PTHR10075:SF100">
    <property type="entry name" value="FASCICLIN-2"/>
    <property type="match status" value="1"/>
</dbReference>
<dbReference type="PANTHER" id="PTHR10075">
    <property type="entry name" value="BASIGIN RELATED"/>
    <property type="match status" value="1"/>
</dbReference>
<evidence type="ECO:0000313" key="3">
    <source>
        <dbReference type="EMBL" id="MPD04767.1"/>
    </source>
</evidence>
<evidence type="ECO:0000259" key="2">
    <source>
        <dbReference type="PROSITE" id="PS50835"/>
    </source>
</evidence>
<feature type="domain" description="Ig-like" evidence="2">
    <location>
        <begin position="4"/>
        <end position="93"/>
    </location>
</feature>
<proteinExistence type="predicted"/>
<dbReference type="EMBL" id="VSRR010142662">
    <property type="protein sequence ID" value="MPD04767.1"/>
    <property type="molecule type" value="Genomic_DNA"/>
</dbReference>
<dbReference type="GO" id="GO:0005886">
    <property type="term" value="C:plasma membrane"/>
    <property type="evidence" value="ECO:0007669"/>
    <property type="project" value="TreeGrafter"/>
</dbReference>
<accession>A0A5B7KDM3</accession>